<name>A0A080N244_9BIFI</name>
<accession>A0A080N244</accession>
<proteinExistence type="predicted"/>
<reference evidence="1 2" key="1">
    <citation type="journal article" date="2014" name="Appl. Environ. Microbiol.">
        <title>Genomic encyclopedia of type strains of the genus Bifidobacterium.</title>
        <authorList>
            <person name="Milani C."/>
            <person name="Lugli G.A."/>
            <person name="Duranti S."/>
            <person name="Turroni F."/>
            <person name="Bottacini F."/>
            <person name="Mangifesta M."/>
            <person name="Sanchez B."/>
            <person name="Viappiani A."/>
            <person name="Mancabelli L."/>
            <person name="Taminiau B."/>
            <person name="Delcenserie V."/>
            <person name="Barrangou R."/>
            <person name="Margolles A."/>
            <person name="van Sinderen D."/>
            <person name="Ventura M."/>
        </authorList>
    </citation>
    <scope>NUCLEOTIDE SEQUENCE [LARGE SCALE GENOMIC DNA]</scope>
    <source>
        <strain evidence="1 2">DSM 19703</strain>
    </source>
</reference>
<dbReference type="AlphaFoldDB" id="A0A080N244"/>
<evidence type="ECO:0000313" key="1">
    <source>
        <dbReference type="EMBL" id="KFF30998.1"/>
    </source>
</evidence>
<comment type="caution">
    <text evidence="1">The sequence shown here is derived from an EMBL/GenBank/DDBJ whole genome shotgun (WGS) entry which is preliminary data.</text>
</comment>
<keyword evidence="2" id="KW-1185">Reference proteome</keyword>
<dbReference type="STRING" id="1341695.BBOMB_0327"/>
<sequence>MYSCKHYSFFISFIYRTIYFCRKYFYITSYNSDKDLSRSGVDFVDATRLLRSLLF</sequence>
<organism evidence="1 2">
    <name type="scientific">Bifidobacterium bombi DSM 19703</name>
    <dbReference type="NCBI Taxonomy" id="1341695"/>
    <lineage>
        <taxon>Bacteria</taxon>
        <taxon>Bacillati</taxon>
        <taxon>Actinomycetota</taxon>
        <taxon>Actinomycetes</taxon>
        <taxon>Bifidobacteriales</taxon>
        <taxon>Bifidobacteriaceae</taxon>
        <taxon>Bifidobacterium</taxon>
    </lineage>
</organism>
<protein>
    <submittedName>
        <fullName evidence="1">Uncharacterized protein</fullName>
    </submittedName>
</protein>
<dbReference type="Proteomes" id="UP000028730">
    <property type="component" value="Unassembled WGS sequence"/>
</dbReference>
<dbReference type="EMBL" id="ATLK01000001">
    <property type="protein sequence ID" value="KFF30998.1"/>
    <property type="molecule type" value="Genomic_DNA"/>
</dbReference>
<gene>
    <name evidence="1" type="ORF">BBOMB_0327</name>
</gene>
<evidence type="ECO:0000313" key="2">
    <source>
        <dbReference type="Proteomes" id="UP000028730"/>
    </source>
</evidence>